<dbReference type="VEuPathDB" id="FungiDB:MPH_12852"/>
<dbReference type="AlphaFoldDB" id="K2RB71"/>
<dbReference type="HOGENOM" id="CLU_1993050_0_0_1"/>
<accession>K2RB71</accession>
<dbReference type="InParanoid" id="K2RB71"/>
<organism evidence="1 2">
    <name type="scientific">Macrophomina phaseolina (strain MS6)</name>
    <name type="common">Charcoal rot fungus</name>
    <dbReference type="NCBI Taxonomy" id="1126212"/>
    <lineage>
        <taxon>Eukaryota</taxon>
        <taxon>Fungi</taxon>
        <taxon>Dikarya</taxon>
        <taxon>Ascomycota</taxon>
        <taxon>Pezizomycotina</taxon>
        <taxon>Dothideomycetes</taxon>
        <taxon>Dothideomycetes incertae sedis</taxon>
        <taxon>Botryosphaeriales</taxon>
        <taxon>Botryosphaeriaceae</taxon>
        <taxon>Macrophomina</taxon>
    </lineage>
</organism>
<evidence type="ECO:0000313" key="2">
    <source>
        <dbReference type="Proteomes" id="UP000007129"/>
    </source>
</evidence>
<proteinExistence type="predicted"/>
<comment type="caution">
    <text evidence="1">The sequence shown here is derived from an EMBL/GenBank/DDBJ whole genome shotgun (WGS) entry which is preliminary data.</text>
</comment>
<protein>
    <submittedName>
        <fullName evidence="1">Uncharacterized protein</fullName>
    </submittedName>
</protein>
<evidence type="ECO:0000313" key="1">
    <source>
        <dbReference type="EMBL" id="EKG10072.1"/>
    </source>
</evidence>
<reference evidence="1 2" key="1">
    <citation type="journal article" date="2012" name="BMC Genomics">
        <title>Tools to kill: Genome of one of the most destructive plant pathogenic fungi Macrophomina phaseolina.</title>
        <authorList>
            <person name="Islam M.S."/>
            <person name="Haque M.S."/>
            <person name="Islam M.M."/>
            <person name="Emdad E.M."/>
            <person name="Halim A."/>
            <person name="Hossen Q.M.M."/>
            <person name="Hossain M.Z."/>
            <person name="Ahmed B."/>
            <person name="Rahim S."/>
            <person name="Rahman M.S."/>
            <person name="Alam M.M."/>
            <person name="Hou S."/>
            <person name="Wan X."/>
            <person name="Saito J.A."/>
            <person name="Alam M."/>
        </authorList>
    </citation>
    <scope>NUCLEOTIDE SEQUENCE [LARGE SCALE GENOMIC DNA]</scope>
    <source>
        <strain evidence="1 2">MS6</strain>
    </source>
</reference>
<sequence length="125" mass="14757">MDCFSSSQSWILCIQRWRFLEFFNKKQKRVLTSGVGEVSHSTFSLGVQRKKKKRYKRHWSNFNTTGRLSTLGGQNIRRQSHQHIAQGKTRCFAYQRISRDKASRIFNIKKTNYETFMTEKSIGKG</sequence>
<dbReference type="Proteomes" id="UP000007129">
    <property type="component" value="Unassembled WGS sequence"/>
</dbReference>
<name>K2RB71_MACPH</name>
<gene>
    <name evidence="1" type="ORF">MPH_12852</name>
</gene>
<dbReference type="EMBL" id="AHHD01000529">
    <property type="protein sequence ID" value="EKG10072.1"/>
    <property type="molecule type" value="Genomic_DNA"/>
</dbReference>